<dbReference type="RefSeq" id="WP_011358289.1">
    <property type="nucleotide sequence ID" value="NC_007512.1"/>
</dbReference>
<dbReference type="GO" id="GO:0019343">
    <property type="term" value="P:cysteine biosynthetic process via cystathionine"/>
    <property type="evidence" value="ECO:0007669"/>
    <property type="project" value="TreeGrafter"/>
</dbReference>
<evidence type="ECO:0000313" key="6">
    <source>
        <dbReference type="EMBL" id="ABB24417.1"/>
    </source>
</evidence>
<organism evidence="6 7">
    <name type="scientific">Chlorobium luteolum (strain DSM 273 / BCRC 81028 / 2530)</name>
    <name type="common">Pelodictyon luteolum</name>
    <dbReference type="NCBI Taxonomy" id="319225"/>
    <lineage>
        <taxon>Bacteria</taxon>
        <taxon>Pseudomonadati</taxon>
        <taxon>Chlorobiota</taxon>
        <taxon>Chlorobiia</taxon>
        <taxon>Chlorobiales</taxon>
        <taxon>Chlorobiaceae</taxon>
        <taxon>Chlorobium/Pelodictyon group</taxon>
        <taxon>Pelodictyon</taxon>
    </lineage>
</organism>
<dbReference type="GO" id="GO:0030170">
    <property type="term" value="F:pyridoxal phosphate binding"/>
    <property type="evidence" value="ECO:0007669"/>
    <property type="project" value="InterPro"/>
</dbReference>
<dbReference type="InterPro" id="IPR054542">
    <property type="entry name" value="Cys_met_metab_PP"/>
</dbReference>
<protein>
    <submittedName>
        <fullName evidence="6">Cystathionine gamma-synthase</fullName>
        <ecNumber evidence="6">2.5.1.48</ecNumber>
    </submittedName>
</protein>
<proteinExistence type="inferred from homology"/>
<dbReference type="Pfam" id="PF01053">
    <property type="entry name" value="Cys_Met_Meta_PP"/>
    <property type="match status" value="1"/>
</dbReference>
<gene>
    <name evidence="6" type="ordered locus">Plut_1563</name>
</gene>
<dbReference type="InterPro" id="IPR015424">
    <property type="entry name" value="PyrdxlP-dep_Trfase"/>
</dbReference>
<dbReference type="GO" id="GO:0005737">
    <property type="term" value="C:cytoplasm"/>
    <property type="evidence" value="ECO:0007669"/>
    <property type="project" value="TreeGrafter"/>
</dbReference>
<dbReference type="GO" id="GO:0019346">
    <property type="term" value="P:transsulfuration"/>
    <property type="evidence" value="ECO:0007669"/>
    <property type="project" value="InterPro"/>
</dbReference>
<dbReference type="SUPFAM" id="SSF53383">
    <property type="entry name" value="PLP-dependent transferases"/>
    <property type="match status" value="1"/>
</dbReference>
<dbReference type="HOGENOM" id="CLU_018986_2_0_10"/>
<dbReference type="PANTHER" id="PTHR11808">
    <property type="entry name" value="TRANS-SULFURATION ENZYME FAMILY MEMBER"/>
    <property type="match status" value="1"/>
</dbReference>
<keyword evidence="7" id="KW-1185">Reference proteome</keyword>
<keyword evidence="3 4" id="KW-0663">Pyridoxal phosphate</keyword>
<accession>Q3B2L4</accession>
<evidence type="ECO:0000256" key="2">
    <source>
        <dbReference type="ARBA" id="ARBA00009077"/>
    </source>
</evidence>
<sequence>MEFETLAIHDGQAPDPVTGSVTVPIYQTSTFEREGMEFNGGFVYSRIGNPTRKALESTLALLENGRHGLAFASGVAAAMAALQVLRPGDHIVSSMDIYGGSYRIFKEVMQPWGVETTYASGKTTASYESCIRPETRMIWVESPSNPLMRIADLRALAAICGERGILLAVDNTFASPYFQRPLDLGADIVVHSTTKYLGGHSDVMGGAIITNDGKLHTAIRNYQATAGAIPAPWECWLIMRGLKTLKIRMKEHEANALHLARFLEQQPAVSRVLYPGLPSHPQHELAASQMEGFGGMITIELKGGMHAVEKLIKGLKLFILADSLGGVESLIASPSRMTLWALSPEEKAARECTEGLVRLSIGLENARDLEDDLSSALEGC</sequence>
<dbReference type="EMBL" id="CP000096">
    <property type="protein sequence ID" value="ABB24417.1"/>
    <property type="molecule type" value="Genomic_DNA"/>
</dbReference>
<dbReference type="Proteomes" id="UP000002709">
    <property type="component" value="Chromosome"/>
</dbReference>
<dbReference type="GO" id="GO:0004123">
    <property type="term" value="F:cystathionine gamma-lyase activity"/>
    <property type="evidence" value="ECO:0007669"/>
    <property type="project" value="TreeGrafter"/>
</dbReference>
<dbReference type="OrthoDB" id="9803729at2"/>
<dbReference type="InterPro" id="IPR000277">
    <property type="entry name" value="Cys/Met-Metab_PyrdxlP-dep_enz"/>
</dbReference>
<dbReference type="PANTHER" id="PTHR11808:SF15">
    <property type="entry name" value="CYSTATHIONINE GAMMA-LYASE"/>
    <property type="match status" value="1"/>
</dbReference>
<dbReference type="KEGG" id="plt:Plut_1563"/>
<feature type="modified residue" description="N6-(pyridoxal phosphate)lysine" evidence="4">
    <location>
        <position position="195"/>
    </location>
</feature>
<dbReference type="STRING" id="319225.Plut_1563"/>
<comment type="cofactor">
    <cofactor evidence="1 5">
        <name>pyridoxal 5'-phosphate</name>
        <dbReference type="ChEBI" id="CHEBI:597326"/>
    </cofactor>
</comment>
<dbReference type="CDD" id="cd00614">
    <property type="entry name" value="CGS_like"/>
    <property type="match status" value="1"/>
</dbReference>
<dbReference type="InterPro" id="IPR015422">
    <property type="entry name" value="PyrdxlP-dep_Trfase_small"/>
</dbReference>
<dbReference type="InterPro" id="IPR015421">
    <property type="entry name" value="PyrdxlP-dep_Trfase_major"/>
</dbReference>
<dbReference type="GO" id="GO:0009086">
    <property type="term" value="P:methionine biosynthetic process"/>
    <property type="evidence" value="ECO:0007669"/>
    <property type="project" value="UniProtKB-ARBA"/>
</dbReference>
<dbReference type="AlphaFoldDB" id="Q3B2L4"/>
<dbReference type="EC" id="2.5.1.48" evidence="6"/>
<keyword evidence="6" id="KW-0808">Transferase</keyword>
<reference evidence="7" key="1">
    <citation type="submission" date="2005-08" db="EMBL/GenBank/DDBJ databases">
        <title>Complete sequence of Pelodictyon luteolum DSM 273.</title>
        <authorList>
            <consortium name="US DOE Joint Genome Institute"/>
            <person name="Copeland A."/>
            <person name="Lucas S."/>
            <person name="Lapidus A."/>
            <person name="Barry K."/>
            <person name="Detter J.C."/>
            <person name="Glavina T."/>
            <person name="Hammon N."/>
            <person name="Israni S."/>
            <person name="Pitluck S."/>
            <person name="Bryant D."/>
            <person name="Schmutz J."/>
            <person name="Larimer F."/>
            <person name="Land M."/>
            <person name="Kyrpides N."/>
            <person name="Ivanova N."/>
            <person name="Richardson P."/>
        </authorList>
    </citation>
    <scope>NUCLEOTIDE SEQUENCE [LARGE SCALE GENOMIC DNA]</scope>
    <source>
        <strain evidence="7">DSM 273 / BCRC 81028 / 2530</strain>
    </source>
</reference>
<evidence type="ECO:0000256" key="5">
    <source>
        <dbReference type="RuleBase" id="RU362118"/>
    </source>
</evidence>
<comment type="similarity">
    <text evidence="2 5">Belongs to the trans-sulfuration enzymes family.</text>
</comment>
<evidence type="ECO:0000313" key="7">
    <source>
        <dbReference type="Proteomes" id="UP000002709"/>
    </source>
</evidence>
<dbReference type="PROSITE" id="PS00868">
    <property type="entry name" value="CYS_MET_METAB_PP"/>
    <property type="match status" value="1"/>
</dbReference>
<dbReference type="FunFam" id="3.90.1150.10:FF:000033">
    <property type="entry name" value="Cystathionine gamma-synthase"/>
    <property type="match status" value="1"/>
</dbReference>
<dbReference type="eggNOG" id="COG0626">
    <property type="taxonomic scope" value="Bacteria"/>
</dbReference>
<dbReference type="PIRSF" id="PIRSF001434">
    <property type="entry name" value="CGS"/>
    <property type="match status" value="1"/>
</dbReference>
<evidence type="ECO:0000256" key="3">
    <source>
        <dbReference type="ARBA" id="ARBA00022898"/>
    </source>
</evidence>
<evidence type="ECO:0000256" key="1">
    <source>
        <dbReference type="ARBA" id="ARBA00001933"/>
    </source>
</evidence>
<dbReference type="FunFam" id="3.40.640.10:FF:000009">
    <property type="entry name" value="Cystathionine gamma-synthase homolog"/>
    <property type="match status" value="1"/>
</dbReference>
<dbReference type="Gene3D" id="3.40.640.10">
    <property type="entry name" value="Type I PLP-dependent aspartate aminotransferase-like (Major domain)"/>
    <property type="match status" value="1"/>
</dbReference>
<evidence type="ECO:0000256" key="4">
    <source>
        <dbReference type="PIRSR" id="PIRSR001434-2"/>
    </source>
</evidence>
<name>Q3B2L4_CHLL3</name>
<dbReference type="Gene3D" id="3.90.1150.10">
    <property type="entry name" value="Aspartate Aminotransferase, domain 1"/>
    <property type="match status" value="1"/>
</dbReference>
<dbReference type="GO" id="GO:0003962">
    <property type="term" value="F:cystathionine gamma-synthase activity"/>
    <property type="evidence" value="ECO:0007669"/>
    <property type="project" value="UniProtKB-EC"/>
</dbReference>